<organism evidence="1 2">
    <name type="scientific">Temnothorax longispinosus</name>
    <dbReference type="NCBI Taxonomy" id="300112"/>
    <lineage>
        <taxon>Eukaryota</taxon>
        <taxon>Metazoa</taxon>
        <taxon>Ecdysozoa</taxon>
        <taxon>Arthropoda</taxon>
        <taxon>Hexapoda</taxon>
        <taxon>Insecta</taxon>
        <taxon>Pterygota</taxon>
        <taxon>Neoptera</taxon>
        <taxon>Endopterygota</taxon>
        <taxon>Hymenoptera</taxon>
        <taxon>Apocrita</taxon>
        <taxon>Aculeata</taxon>
        <taxon>Formicoidea</taxon>
        <taxon>Formicidae</taxon>
        <taxon>Myrmicinae</taxon>
        <taxon>Temnothorax</taxon>
    </lineage>
</organism>
<proteinExistence type="predicted"/>
<dbReference type="EMBL" id="QBLH01001859">
    <property type="protein sequence ID" value="TGZ50841.1"/>
    <property type="molecule type" value="Genomic_DNA"/>
</dbReference>
<name>A0A4S2KMA6_9HYME</name>
<keyword evidence="2" id="KW-1185">Reference proteome</keyword>
<evidence type="ECO:0000313" key="2">
    <source>
        <dbReference type="Proteomes" id="UP000310200"/>
    </source>
</evidence>
<gene>
    <name evidence="1" type="ORF">DBV15_01800</name>
</gene>
<reference evidence="1 2" key="1">
    <citation type="journal article" date="2019" name="Philos. Trans. R. Soc. Lond., B, Biol. Sci.">
        <title>Ant behaviour and brain gene expression of defending hosts depend on the ecological success of the intruding social parasite.</title>
        <authorList>
            <person name="Kaur R."/>
            <person name="Stoldt M."/>
            <person name="Jongepier E."/>
            <person name="Feldmeyer B."/>
            <person name="Menzel F."/>
            <person name="Bornberg-Bauer E."/>
            <person name="Foitzik S."/>
        </authorList>
    </citation>
    <scope>NUCLEOTIDE SEQUENCE [LARGE SCALE GENOMIC DNA]</scope>
    <source>
        <tissue evidence="1">Whole body</tissue>
    </source>
</reference>
<protein>
    <submittedName>
        <fullName evidence="1">Uncharacterized protein</fullName>
    </submittedName>
</protein>
<dbReference type="Proteomes" id="UP000310200">
    <property type="component" value="Unassembled WGS sequence"/>
</dbReference>
<dbReference type="AlphaFoldDB" id="A0A4S2KMA6"/>
<comment type="caution">
    <text evidence="1">The sequence shown here is derived from an EMBL/GenBank/DDBJ whole genome shotgun (WGS) entry which is preliminary data.</text>
</comment>
<accession>A0A4S2KMA6</accession>
<sequence length="88" mass="9910">MVSVEKPEAEFLNKGSKFFGQVFSQAYTCYVRNFQIARWEHRARIFAGGSGEEKAKINHRRGIRIDQVHRGGKAAENRNAVIAPCTTA</sequence>
<evidence type="ECO:0000313" key="1">
    <source>
        <dbReference type="EMBL" id="TGZ50841.1"/>
    </source>
</evidence>